<organism evidence="2 3">
    <name type="scientific">Anabaenopsis elenkinii CCIBt3563</name>
    <dbReference type="NCBI Taxonomy" id="2779889"/>
    <lineage>
        <taxon>Bacteria</taxon>
        <taxon>Bacillati</taxon>
        <taxon>Cyanobacteriota</taxon>
        <taxon>Cyanophyceae</taxon>
        <taxon>Nostocales</taxon>
        <taxon>Nodulariaceae</taxon>
        <taxon>Anabaenopsis</taxon>
    </lineage>
</organism>
<dbReference type="SUPFAM" id="SSF51269">
    <property type="entry name" value="AFP III-like domain"/>
    <property type="match status" value="1"/>
</dbReference>
<evidence type="ECO:0000313" key="2">
    <source>
        <dbReference type="EMBL" id="QOV21562.1"/>
    </source>
</evidence>
<dbReference type="PROSITE" id="PS50844">
    <property type="entry name" value="AFP_LIKE"/>
    <property type="match status" value="1"/>
</dbReference>
<dbReference type="InterPro" id="IPR006190">
    <property type="entry name" value="SAF_AFP_Neu5Ac"/>
</dbReference>
<gene>
    <name evidence="2" type="ORF">IM676_12485</name>
</gene>
<reference evidence="3" key="1">
    <citation type="submission" date="2020-10" db="EMBL/GenBank/DDBJ databases">
        <title>Genome-based taxonomic classification of the species Anabaenopsis elenkinii.</title>
        <authorList>
            <person name="Delbaje E."/>
            <person name="Andreote A.P.D."/>
            <person name="Pellegrinetti T.A."/>
            <person name="Cruz R.B."/>
            <person name="Branco L.H.Z."/>
            <person name="Fiore M.F."/>
        </authorList>
    </citation>
    <scope>NUCLEOTIDE SEQUENCE [LARGE SCALE GENOMIC DNA]</scope>
    <source>
        <strain evidence="3">CCIBt3563</strain>
    </source>
</reference>
<name>A0A7U3NMD6_9CYAN</name>
<protein>
    <recommendedName>
        <fullName evidence="1">AFP-like domain-containing protein</fullName>
    </recommendedName>
</protein>
<dbReference type="AlphaFoldDB" id="A0A7U3NMD6"/>
<dbReference type="InterPro" id="IPR036732">
    <property type="entry name" value="AFP_Neu5c_C_sf"/>
</dbReference>
<proteinExistence type="predicted"/>
<sequence length="58" mass="6348">MTVDCNKGRSLGEKLTPNNLKAIRPGLGLAPKYYDLLLGKEIKHDVKAGTPLTWELLG</sequence>
<dbReference type="InterPro" id="IPR013974">
    <property type="entry name" value="SAF"/>
</dbReference>
<accession>A0A7U3NMD6</accession>
<dbReference type="KEGG" id="aee:IM676_12485"/>
<dbReference type="Gene3D" id="3.90.1210.10">
    <property type="entry name" value="Antifreeze-like/N-acetylneuraminic acid synthase C-terminal domain"/>
    <property type="match status" value="1"/>
</dbReference>
<keyword evidence="3" id="KW-1185">Reference proteome</keyword>
<dbReference type="EMBL" id="CP063311">
    <property type="protein sequence ID" value="QOV21562.1"/>
    <property type="molecule type" value="Genomic_DNA"/>
</dbReference>
<dbReference type="InterPro" id="IPR057736">
    <property type="entry name" value="SAF_PseI/NeuA/NeuB"/>
</dbReference>
<dbReference type="Proteomes" id="UP000593846">
    <property type="component" value="Chromosome"/>
</dbReference>
<dbReference type="CDD" id="cd11615">
    <property type="entry name" value="SAF_NeuB_like"/>
    <property type="match status" value="1"/>
</dbReference>
<evidence type="ECO:0000259" key="1">
    <source>
        <dbReference type="PROSITE" id="PS50844"/>
    </source>
</evidence>
<dbReference type="Pfam" id="PF08666">
    <property type="entry name" value="SAF"/>
    <property type="match status" value="1"/>
</dbReference>
<dbReference type="RefSeq" id="WP_200987213.1">
    <property type="nucleotide sequence ID" value="NZ_CP063311.1"/>
</dbReference>
<feature type="domain" description="AFP-like" evidence="1">
    <location>
        <begin position="2"/>
        <end position="58"/>
    </location>
</feature>
<evidence type="ECO:0000313" key="3">
    <source>
        <dbReference type="Proteomes" id="UP000593846"/>
    </source>
</evidence>